<protein>
    <submittedName>
        <fullName evidence="1">Uncharacterized protein</fullName>
    </submittedName>
</protein>
<evidence type="ECO:0000313" key="1">
    <source>
        <dbReference type="EMBL" id="CAH6600450.1"/>
    </source>
</evidence>
<accession>A0AAE5GB81</accession>
<name>A0AAE5GB81_CITFR</name>
<evidence type="ECO:0000313" key="3">
    <source>
        <dbReference type="Proteomes" id="UP000789647"/>
    </source>
</evidence>
<dbReference type="Proteomes" id="UP001169574">
    <property type="component" value="Unassembled WGS sequence"/>
</dbReference>
<dbReference type="Proteomes" id="UP000789647">
    <property type="component" value="Chromosome"/>
</dbReference>
<dbReference type="AlphaFoldDB" id="A0AAE5GB81"/>
<reference evidence="2" key="2">
    <citation type="submission" date="2024-02" db="EMBL/GenBank/DDBJ databases">
        <authorList>
            <consortium name="Clinical and Environmental Microbiology Branch: Whole genome sequencing antimicrobial resistance pathogens in the healthcare setting"/>
        </authorList>
    </citation>
    <scope>NUCLEOTIDE SEQUENCE</scope>
    <source>
        <strain evidence="2">Whole organism</strain>
    </source>
</reference>
<dbReference type="EMBL" id="ABLGCN030000001">
    <property type="protein sequence ID" value="EMM7455630.1"/>
    <property type="molecule type" value="Genomic_DNA"/>
</dbReference>
<proteinExistence type="predicted"/>
<gene>
    <name evidence="1" type="ORF">AI2935V1_3222</name>
    <name evidence="2" type="ORF">P7U51_000064</name>
</gene>
<dbReference type="EMBL" id="OW995941">
    <property type="protein sequence ID" value="CAH6600450.1"/>
    <property type="molecule type" value="Genomic_DNA"/>
</dbReference>
<reference evidence="1" key="1">
    <citation type="submission" date="2022-05" db="EMBL/GenBank/DDBJ databases">
        <authorList>
            <person name="Alioto T."/>
            <person name="Alioto T."/>
            <person name="Gomez Garrido J."/>
        </authorList>
    </citation>
    <scope>NUCLEOTIDE SEQUENCE</scope>
    <source>
        <strain evidence="1">112</strain>
    </source>
</reference>
<organism evidence="1 3">
    <name type="scientific">Citrobacter freundii</name>
    <dbReference type="NCBI Taxonomy" id="546"/>
    <lineage>
        <taxon>Bacteria</taxon>
        <taxon>Pseudomonadati</taxon>
        <taxon>Pseudomonadota</taxon>
        <taxon>Gammaproteobacteria</taxon>
        <taxon>Enterobacterales</taxon>
        <taxon>Enterobacteriaceae</taxon>
        <taxon>Citrobacter</taxon>
        <taxon>Citrobacter freundii complex</taxon>
    </lineage>
</organism>
<sequence>MKTFKGLTLEPETAFHQIAVMIEAGLIISVTDGEDHSDLGDCIFILAKQYAEAAHANEMENRK</sequence>
<dbReference type="RefSeq" id="WP_048218896.1">
    <property type="nucleotide sequence ID" value="NZ_CAYEWG010000001.1"/>
</dbReference>
<evidence type="ECO:0000313" key="2">
    <source>
        <dbReference type="EMBL" id="EMM7455630.1"/>
    </source>
</evidence>